<reference evidence="3 4" key="1">
    <citation type="journal article" date="2019" name="Genome Biol. Evol.">
        <title>The Rhododendron genome and chromosomal organization provide insight into shared whole-genome duplications across the heath family (Ericaceae).</title>
        <authorList>
            <person name="Soza V.L."/>
            <person name="Lindsley D."/>
            <person name="Waalkes A."/>
            <person name="Ramage E."/>
            <person name="Patwardhan R.P."/>
            <person name="Burton J.N."/>
            <person name="Adey A."/>
            <person name="Kumar A."/>
            <person name="Qiu R."/>
            <person name="Shendure J."/>
            <person name="Hall B."/>
        </authorList>
    </citation>
    <scope>NUCLEOTIDE SEQUENCE [LARGE SCALE GENOMIC DNA]</scope>
    <source>
        <strain evidence="3">RSF 1966-606</strain>
    </source>
</reference>
<dbReference type="SUPFAM" id="SSF117281">
    <property type="entry name" value="Kelch motif"/>
    <property type="match status" value="1"/>
</dbReference>
<dbReference type="InterPro" id="IPR015915">
    <property type="entry name" value="Kelch-typ_b-propeller"/>
</dbReference>
<evidence type="ECO:0000313" key="3">
    <source>
        <dbReference type="EMBL" id="KAE9460694.1"/>
    </source>
</evidence>
<protein>
    <submittedName>
        <fullName evidence="3">Uncharacterized protein</fullName>
    </submittedName>
</protein>
<dbReference type="Pfam" id="PF01344">
    <property type="entry name" value="Kelch_1"/>
    <property type="match status" value="1"/>
</dbReference>
<keyword evidence="2" id="KW-0677">Repeat</keyword>
<dbReference type="OrthoDB" id="45365at2759"/>
<evidence type="ECO:0000256" key="2">
    <source>
        <dbReference type="ARBA" id="ARBA00022737"/>
    </source>
</evidence>
<keyword evidence="1" id="KW-0880">Kelch repeat</keyword>
<dbReference type="Proteomes" id="UP000428333">
    <property type="component" value="Linkage Group LG04"/>
</dbReference>
<dbReference type="PANTHER" id="PTHR46344:SF21">
    <property type="entry name" value="F-BOX_KELCH-REPEAT PROTEIN SKIP30 ISOFORM X2"/>
    <property type="match status" value="1"/>
</dbReference>
<dbReference type="AlphaFoldDB" id="A0A6A4LX61"/>
<accession>A0A6A4LX61</accession>
<gene>
    <name evidence="3" type="ORF">C3L33_07479</name>
</gene>
<evidence type="ECO:0000256" key="1">
    <source>
        <dbReference type="ARBA" id="ARBA00022441"/>
    </source>
</evidence>
<dbReference type="PANTHER" id="PTHR46344">
    <property type="entry name" value="OS02G0202900 PROTEIN"/>
    <property type="match status" value="1"/>
</dbReference>
<feature type="non-terminal residue" evidence="3">
    <location>
        <position position="1"/>
    </location>
</feature>
<dbReference type="InterPro" id="IPR006652">
    <property type="entry name" value="Kelch_1"/>
</dbReference>
<sequence>MPDASSWSRFRVVTNTFCFLRIIEAYGLLVQLHAYRYSTDPPVTIMSSLLEGLPDAVALGPELFKARKEVNSSEDYLCVCAFDPENLWQLYDPRRDHWITLPVLPSKIRQLANFGVVSADGKLFVLGGGSDAVDPSTGDHDGIFATDEIVVAGGFTSFRKSISKAEIYDPEKDVWGFGWFEPRLDGSRLRLAPGSKGGCKGIPYVMSHGILFKQEIGARKVVASASEFRRRIGFAMIALGNDIYVIGGVIGPERWNSGITKLSDVNVLTIGTERPIWRRVAPMTRCNGTILGCTQLRI</sequence>
<evidence type="ECO:0000313" key="4">
    <source>
        <dbReference type="Proteomes" id="UP000428333"/>
    </source>
</evidence>
<keyword evidence="4" id="KW-1185">Reference proteome</keyword>
<dbReference type="Gene3D" id="2.120.10.80">
    <property type="entry name" value="Kelch-type beta propeller"/>
    <property type="match status" value="1"/>
</dbReference>
<organism evidence="3 4">
    <name type="scientific">Rhododendron williamsianum</name>
    <dbReference type="NCBI Taxonomy" id="262921"/>
    <lineage>
        <taxon>Eukaryota</taxon>
        <taxon>Viridiplantae</taxon>
        <taxon>Streptophyta</taxon>
        <taxon>Embryophyta</taxon>
        <taxon>Tracheophyta</taxon>
        <taxon>Spermatophyta</taxon>
        <taxon>Magnoliopsida</taxon>
        <taxon>eudicotyledons</taxon>
        <taxon>Gunneridae</taxon>
        <taxon>Pentapetalae</taxon>
        <taxon>asterids</taxon>
        <taxon>Ericales</taxon>
        <taxon>Ericaceae</taxon>
        <taxon>Ericoideae</taxon>
        <taxon>Rhodoreae</taxon>
        <taxon>Rhododendron</taxon>
    </lineage>
</organism>
<proteinExistence type="predicted"/>
<comment type="caution">
    <text evidence="3">The sequence shown here is derived from an EMBL/GenBank/DDBJ whole genome shotgun (WGS) entry which is preliminary data.</text>
</comment>
<dbReference type="EMBL" id="QEFC01001001">
    <property type="protein sequence ID" value="KAE9460694.1"/>
    <property type="molecule type" value="Genomic_DNA"/>
</dbReference>
<name>A0A6A4LX61_9ERIC</name>